<dbReference type="RefSeq" id="WP_191744854.1">
    <property type="nucleotide sequence ID" value="NZ_JACSQU010000004.1"/>
</dbReference>
<evidence type="ECO:0000313" key="1">
    <source>
        <dbReference type="EMBL" id="MBD7942472.1"/>
    </source>
</evidence>
<accession>A0ABR8R4K9</accession>
<keyword evidence="2" id="KW-1185">Reference proteome</keyword>
<protein>
    <recommendedName>
        <fullName evidence="3">DUF2336 domain-containing protein</fullName>
    </recommendedName>
</protein>
<gene>
    <name evidence="1" type="ORF">H9656_13840</name>
</gene>
<reference evidence="1 2" key="1">
    <citation type="submission" date="2020-08" db="EMBL/GenBank/DDBJ databases">
        <title>A Genomic Blueprint of the Chicken Gut Microbiome.</title>
        <authorList>
            <person name="Gilroy R."/>
            <person name="Ravi A."/>
            <person name="Getino M."/>
            <person name="Pursley I."/>
            <person name="Horton D.L."/>
            <person name="Alikhan N.-F."/>
            <person name="Baker D."/>
            <person name="Gharbi K."/>
            <person name="Hall N."/>
            <person name="Watson M."/>
            <person name="Adriaenssens E.M."/>
            <person name="Foster-Nyarko E."/>
            <person name="Jarju S."/>
            <person name="Secka A."/>
            <person name="Antonio M."/>
            <person name="Oren A."/>
            <person name="Chaudhuri R."/>
            <person name="La Ragione R.M."/>
            <person name="Hildebrand F."/>
            <person name="Pallen M.J."/>
        </authorList>
    </citation>
    <scope>NUCLEOTIDE SEQUENCE [LARGE SCALE GENOMIC DNA]</scope>
    <source>
        <strain evidence="1 2">Sa3CVA3</strain>
    </source>
</reference>
<evidence type="ECO:0000313" key="2">
    <source>
        <dbReference type="Proteomes" id="UP000638918"/>
    </source>
</evidence>
<comment type="caution">
    <text evidence="1">The sequence shown here is derived from an EMBL/GenBank/DDBJ whole genome shotgun (WGS) entry which is preliminary data.</text>
</comment>
<evidence type="ECO:0008006" key="3">
    <source>
        <dbReference type="Google" id="ProtNLM"/>
    </source>
</evidence>
<dbReference type="Proteomes" id="UP000638918">
    <property type="component" value="Unassembled WGS sequence"/>
</dbReference>
<name>A0ABR8R4K9_9CAUL</name>
<proteinExistence type="predicted"/>
<sequence length="328" mass="36478">MRDGGLLGWTTDALVKLDDAEPGILARVLTAASARRQSIFATLAKIAVEGNCRADDLFSTDLAYVIRHGRAADILRHAFGGMAEGYPTLLERIGERPLDSAADYLILRDLCAVGHPNVMEAMRSCDRITRSKLRVITALDTRWVHANILSRIDTPAEAADFNRAVTFIQSVSTKATDEAVALAIANMAQTTTLARLLDRLLRRADRLPTHPLGQGDNELRPLRTMREHLEAARKYRNCLAHRLGDIAAGKMAIAEFREEILLEFRPLSMGKGWLFWSAHGPRNALVALDLKDAAAAACERHGVPHVPERTGSLEWRSYRRFVRELEWG</sequence>
<organism evidence="1 2">
    <name type="scientific">Brevundimonas guildfordensis</name>
    <dbReference type="NCBI Taxonomy" id="2762241"/>
    <lineage>
        <taxon>Bacteria</taxon>
        <taxon>Pseudomonadati</taxon>
        <taxon>Pseudomonadota</taxon>
        <taxon>Alphaproteobacteria</taxon>
        <taxon>Caulobacterales</taxon>
        <taxon>Caulobacteraceae</taxon>
        <taxon>Brevundimonas</taxon>
    </lineage>
</organism>
<dbReference type="EMBL" id="JACSQU010000004">
    <property type="protein sequence ID" value="MBD7942472.1"/>
    <property type="molecule type" value="Genomic_DNA"/>
</dbReference>